<feature type="region of interest" description="Disordered" evidence="1">
    <location>
        <begin position="154"/>
        <end position="180"/>
    </location>
</feature>
<keyword evidence="2" id="KW-1133">Transmembrane helix</keyword>
<feature type="transmembrane region" description="Helical" evidence="2">
    <location>
        <begin position="129"/>
        <end position="148"/>
    </location>
</feature>
<evidence type="ECO:0000313" key="5">
    <source>
        <dbReference type="Proteomes" id="UP000075221"/>
    </source>
</evidence>
<dbReference type="EMBL" id="CP014352">
    <property type="protein sequence ID" value="AMS05835.1"/>
    <property type="molecule type" value="Genomic_DNA"/>
</dbReference>
<dbReference type="KEGG" id="aaci:ASQ49_04370"/>
<dbReference type="Proteomes" id="UP000075221">
    <property type="component" value="Chromosome"/>
</dbReference>
<reference evidence="4 6" key="1">
    <citation type="journal article" date="2016" name="Plant Dis.">
        <title>Improved production of propionic acid using genome shuffling.</title>
        <authorList>
            <person name="Luna-Flores C.H."/>
            <person name="Palfreyman R.W."/>
            <person name="Kromer J.O."/>
            <person name="Nielsen L.K."/>
            <person name="Marcellin E."/>
        </authorList>
    </citation>
    <scope>NUCLEOTIDE SEQUENCE [LARGE SCALE GENOMIC DNA]</scope>
    <source>
        <strain evidence="4 6">F3E8</strain>
    </source>
</reference>
<dbReference type="OrthoDB" id="3711318at2"/>
<accession>A0A142KI97</accession>
<dbReference type="EMBL" id="CP015970">
    <property type="protein sequence ID" value="AOZ47301.1"/>
    <property type="molecule type" value="Genomic_DNA"/>
</dbReference>
<gene>
    <name evidence="4" type="ORF">A8L58_12105</name>
    <name evidence="3" type="ORF">AXH35_10665</name>
</gene>
<sequence>MGRVQRVVAVLGVVYLLAVGVLYMALADRDEDFLKEGQTLTGTVTAIHTAPSEDSSPLRSLTHPGGSTVAVIEYRYEGEKGTTTSSSYSNPRKYAVGQHVTLVAHRASSGNRDDDVVAVKDRTATGLRVIPYGFFVSAAVVAWFLGILPHRRDRRRGRGRNGAGVTNTISRRSTAIPETP</sequence>
<organism evidence="3 5">
    <name type="scientific">Acidipropionibacterium acidipropionici</name>
    <dbReference type="NCBI Taxonomy" id="1748"/>
    <lineage>
        <taxon>Bacteria</taxon>
        <taxon>Bacillati</taxon>
        <taxon>Actinomycetota</taxon>
        <taxon>Actinomycetes</taxon>
        <taxon>Propionibacteriales</taxon>
        <taxon>Propionibacteriaceae</taxon>
        <taxon>Acidipropionibacterium</taxon>
    </lineage>
</organism>
<dbReference type="RefSeq" id="WP_051281941.1">
    <property type="nucleotide sequence ID" value="NZ_CP013126.1"/>
</dbReference>
<name>A0A142KI97_9ACTN</name>
<evidence type="ECO:0000313" key="4">
    <source>
        <dbReference type="EMBL" id="AOZ47301.1"/>
    </source>
</evidence>
<keyword evidence="2" id="KW-0812">Transmembrane</keyword>
<dbReference type="Proteomes" id="UP000178666">
    <property type="component" value="Chromosome"/>
</dbReference>
<evidence type="ECO:0000313" key="3">
    <source>
        <dbReference type="EMBL" id="AMS05835.1"/>
    </source>
</evidence>
<feature type="transmembrane region" description="Helical" evidence="2">
    <location>
        <begin position="7"/>
        <end position="26"/>
    </location>
</feature>
<evidence type="ECO:0000256" key="1">
    <source>
        <dbReference type="SAM" id="MobiDB-lite"/>
    </source>
</evidence>
<dbReference type="AlphaFoldDB" id="A0A142KI97"/>
<proteinExistence type="predicted"/>
<protein>
    <recommendedName>
        <fullName evidence="7">DUF3592 domain-containing protein</fullName>
    </recommendedName>
</protein>
<dbReference type="GeneID" id="88084277"/>
<reference evidence="3 5" key="2">
    <citation type="submission" date="2016-02" db="EMBL/GenBank/DDBJ databases">
        <title>Complete Genome Sequence of Propionibacterium acidipropionici ATCC 55737.</title>
        <authorList>
            <person name="Luna Flores C.H."/>
            <person name="Nielsen L.K."/>
            <person name="Marcellin E."/>
        </authorList>
    </citation>
    <scope>NUCLEOTIDE SEQUENCE [LARGE SCALE GENOMIC DNA]</scope>
    <source>
        <strain evidence="3 5">ATCC 55737</strain>
    </source>
</reference>
<evidence type="ECO:0008006" key="7">
    <source>
        <dbReference type="Google" id="ProtNLM"/>
    </source>
</evidence>
<evidence type="ECO:0000313" key="6">
    <source>
        <dbReference type="Proteomes" id="UP000178666"/>
    </source>
</evidence>
<evidence type="ECO:0000256" key="2">
    <source>
        <dbReference type="SAM" id="Phobius"/>
    </source>
</evidence>
<keyword evidence="6" id="KW-1185">Reference proteome</keyword>
<keyword evidence="2" id="KW-0472">Membrane</keyword>